<dbReference type="InterPro" id="IPR009928">
    <property type="entry name" value="DnaI_N"/>
</dbReference>
<reference evidence="3 4" key="1">
    <citation type="journal article" date="2015" name="Genome Announc.">
        <title>Expanding the biotechnology potential of lactobacilli through comparative genomics of 213 strains and associated genera.</title>
        <authorList>
            <person name="Sun Z."/>
            <person name="Harris H.M."/>
            <person name="McCann A."/>
            <person name="Guo C."/>
            <person name="Argimon S."/>
            <person name="Zhang W."/>
            <person name="Yang X."/>
            <person name="Jeffery I.B."/>
            <person name="Cooney J.C."/>
            <person name="Kagawa T.F."/>
            <person name="Liu W."/>
            <person name="Song Y."/>
            <person name="Salvetti E."/>
            <person name="Wrobel A."/>
            <person name="Rasinkangas P."/>
            <person name="Parkhill J."/>
            <person name="Rea M.C."/>
            <person name="O'Sullivan O."/>
            <person name="Ritari J."/>
            <person name="Douillard F.P."/>
            <person name="Paul Ross R."/>
            <person name="Yang R."/>
            <person name="Briner A.E."/>
            <person name="Felis G.E."/>
            <person name="de Vos W.M."/>
            <person name="Barrangou R."/>
            <person name="Klaenhammer T.R."/>
            <person name="Caufield P.W."/>
            <person name="Cui Y."/>
            <person name="Zhang H."/>
            <person name="O'Toole P.W."/>
        </authorList>
    </citation>
    <scope>NUCLEOTIDE SEQUENCE [LARGE SCALE GENOMIC DNA]</scope>
    <source>
        <strain evidence="3 4">DSM 20605</strain>
    </source>
</reference>
<dbReference type="InterPro" id="IPR013317">
    <property type="entry name" value="DnaA_dom"/>
</dbReference>
<dbReference type="RefSeq" id="WP_010580086.1">
    <property type="nucleotide sequence ID" value="NZ_AHYZ01000060.1"/>
</dbReference>
<dbReference type="OrthoDB" id="61127at2"/>
<dbReference type="Pfam" id="PF07319">
    <property type="entry name" value="DnaI_N"/>
    <property type="match status" value="1"/>
</dbReference>
<dbReference type="NCBIfam" id="NF006505">
    <property type="entry name" value="PRK08939.1"/>
    <property type="match status" value="1"/>
</dbReference>
<dbReference type="eggNOG" id="COG1484">
    <property type="taxonomic scope" value="Bacteria"/>
</dbReference>
<dbReference type="InterPro" id="IPR027417">
    <property type="entry name" value="P-loop_NTPase"/>
</dbReference>
<dbReference type="PATRIC" id="fig|1133569.4.peg.75"/>
<protein>
    <submittedName>
        <fullName evidence="3">Primosomal protein DnaI</fullName>
    </submittedName>
</protein>
<evidence type="ECO:0000313" key="4">
    <source>
        <dbReference type="Proteomes" id="UP000051576"/>
    </source>
</evidence>
<dbReference type="PANTHER" id="PTHR30050:SF8">
    <property type="entry name" value="PRIMOSOMAL PROTEIN DNAI"/>
    <property type="match status" value="1"/>
</dbReference>
<dbReference type="Gene3D" id="3.40.50.300">
    <property type="entry name" value="P-loop containing nucleotide triphosphate hydrolases"/>
    <property type="match status" value="1"/>
</dbReference>
<evidence type="ECO:0000313" key="3">
    <source>
        <dbReference type="EMBL" id="KRM89779.1"/>
    </source>
</evidence>
<sequence>MHDIGKQFENELDKHNWNKNYQQLIKTAFADPEVRALIAAHHDELTTADLKRSASKVYEFVTVKNQLKAGQTTLAPGYVPQLQVVDHSLEVSYVPGQQLQEQQKQAQLQQRMQLVNLPRALRRAQLANFEVAGRQAAAVAAVNFVKAYLDSPQTFHQGLYLSGSFGVGKTYLLAAIANSLAAEGYRSLLVHFPSFAVNLKNSIGTDRTRNLTEKLKNAPVLMIDDLGADQLSSWIRDDVLGIILQYRMQEQLVTFFSSNLSLKELQDGYLTINNRGEAEPLKAQRIMERIRYLAQEIRMVGRNRRNS</sequence>
<name>A0A0R2CPS9_9LACO</name>
<organism evidence="3 4">
    <name type="scientific">Liquorilactobacillus vini DSM 20605</name>
    <dbReference type="NCBI Taxonomy" id="1133569"/>
    <lineage>
        <taxon>Bacteria</taxon>
        <taxon>Bacillati</taxon>
        <taxon>Bacillota</taxon>
        <taxon>Bacilli</taxon>
        <taxon>Lactobacillales</taxon>
        <taxon>Lactobacillaceae</taxon>
        <taxon>Liquorilactobacillus</taxon>
    </lineage>
</organism>
<dbReference type="GO" id="GO:0006260">
    <property type="term" value="P:DNA replication"/>
    <property type="evidence" value="ECO:0007669"/>
    <property type="project" value="TreeGrafter"/>
</dbReference>
<evidence type="ECO:0000259" key="1">
    <source>
        <dbReference type="Pfam" id="PF00308"/>
    </source>
</evidence>
<comment type="caution">
    <text evidence="3">The sequence shown here is derived from an EMBL/GenBank/DDBJ whole genome shotgun (WGS) entry which is preliminary data.</text>
</comment>
<dbReference type="SUPFAM" id="SSF52540">
    <property type="entry name" value="P-loop containing nucleoside triphosphate hydrolases"/>
    <property type="match status" value="1"/>
</dbReference>
<keyword evidence="4" id="KW-1185">Reference proteome</keyword>
<dbReference type="GO" id="GO:0005524">
    <property type="term" value="F:ATP binding"/>
    <property type="evidence" value="ECO:0007669"/>
    <property type="project" value="InterPro"/>
</dbReference>
<feature type="domain" description="Chromosomal replication initiator protein DnaA ATPAse" evidence="1">
    <location>
        <begin position="141"/>
        <end position="242"/>
    </location>
</feature>
<evidence type="ECO:0000259" key="2">
    <source>
        <dbReference type="Pfam" id="PF07319"/>
    </source>
</evidence>
<proteinExistence type="predicted"/>
<dbReference type="Proteomes" id="UP000051576">
    <property type="component" value="Unassembled WGS sequence"/>
</dbReference>
<dbReference type="EMBL" id="AYYX01000001">
    <property type="protein sequence ID" value="KRM89779.1"/>
    <property type="molecule type" value="Genomic_DNA"/>
</dbReference>
<gene>
    <name evidence="3" type="ORF">FD21_GL000074</name>
</gene>
<accession>A0A0R2CPS9</accession>
<dbReference type="STRING" id="1133569.FD21_GL000074"/>
<feature type="domain" description="Primosomal DnaI N-terminal" evidence="2">
    <location>
        <begin position="1"/>
        <end position="93"/>
    </location>
</feature>
<dbReference type="AlphaFoldDB" id="A0A0R2CPS9"/>
<dbReference type="CDD" id="cd00009">
    <property type="entry name" value="AAA"/>
    <property type="match status" value="1"/>
</dbReference>
<dbReference type="PANTHER" id="PTHR30050">
    <property type="entry name" value="CHROMOSOMAL REPLICATION INITIATOR PROTEIN DNAA"/>
    <property type="match status" value="1"/>
</dbReference>
<dbReference type="Pfam" id="PF00308">
    <property type="entry name" value="Bac_DnaA"/>
    <property type="match status" value="1"/>
</dbReference>